<keyword evidence="2" id="KW-1185">Reference proteome</keyword>
<proteinExistence type="predicted"/>
<accession>A0ABX1JVU4</accession>
<evidence type="ECO:0000313" key="1">
    <source>
        <dbReference type="EMBL" id="NKX52451.1"/>
    </source>
</evidence>
<organism evidence="1 2">
    <name type="scientific">Arthrobacter deserti</name>
    <dbReference type="NCBI Taxonomy" id="1742687"/>
    <lineage>
        <taxon>Bacteria</taxon>
        <taxon>Bacillati</taxon>
        <taxon>Actinomycetota</taxon>
        <taxon>Actinomycetes</taxon>
        <taxon>Micrococcales</taxon>
        <taxon>Micrococcaceae</taxon>
        <taxon>Arthrobacter</taxon>
    </lineage>
</organism>
<reference evidence="1 2" key="1">
    <citation type="submission" date="2020-04" db="EMBL/GenBank/DDBJ databases">
        <authorList>
            <person name="Liu S."/>
        </authorList>
    </citation>
    <scope>NUCLEOTIDE SEQUENCE [LARGE SCALE GENOMIC DNA]</scope>
    <source>
        <strain evidence="1 2">CGMCC 1.15091</strain>
    </source>
</reference>
<gene>
    <name evidence="1" type="ORF">HER39_18105</name>
</gene>
<dbReference type="EMBL" id="JAAZSR010000540">
    <property type="protein sequence ID" value="NKX52451.1"/>
    <property type="molecule type" value="Genomic_DNA"/>
</dbReference>
<evidence type="ECO:0000313" key="2">
    <source>
        <dbReference type="Proteomes" id="UP000523795"/>
    </source>
</evidence>
<dbReference type="Proteomes" id="UP000523795">
    <property type="component" value="Unassembled WGS sequence"/>
</dbReference>
<comment type="caution">
    <text evidence="1">The sequence shown here is derived from an EMBL/GenBank/DDBJ whole genome shotgun (WGS) entry which is preliminary data.</text>
</comment>
<protein>
    <recommendedName>
        <fullName evidence="3">MFS transporter</fullName>
    </recommendedName>
</protein>
<evidence type="ECO:0008006" key="3">
    <source>
        <dbReference type="Google" id="ProtNLM"/>
    </source>
</evidence>
<feature type="non-terminal residue" evidence="1">
    <location>
        <position position="1"/>
    </location>
</feature>
<name>A0ABX1JVU4_9MICC</name>
<sequence>FVDAGGFELVLVLAAASLAVALLGPGRLSADHALFGRRQSKVAALA</sequence>